<dbReference type="AlphaFoldDB" id="A0A0P6X1R5"/>
<accession>A0A0P6X1R5</accession>
<dbReference type="RefSeq" id="WP_061919496.1">
    <property type="nucleotide sequence ID" value="NZ_DF967971.1"/>
</dbReference>
<dbReference type="Proteomes" id="UP000050514">
    <property type="component" value="Unassembled WGS sequence"/>
</dbReference>
<evidence type="ECO:0000313" key="1">
    <source>
        <dbReference type="EMBL" id="KPL76397.1"/>
    </source>
</evidence>
<proteinExistence type="predicted"/>
<dbReference type="OrthoDB" id="165155at2"/>
<organism evidence="1 2">
    <name type="scientific">Bellilinea caldifistulae</name>
    <dbReference type="NCBI Taxonomy" id="360411"/>
    <lineage>
        <taxon>Bacteria</taxon>
        <taxon>Bacillati</taxon>
        <taxon>Chloroflexota</taxon>
        <taxon>Anaerolineae</taxon>
        <taxon>Anaerolineales</taxon>
        <taxon>Anaerolineaceae</taxon>
        <taxon>Bellilinea</taxon>
    </lineage>
</organism>
<keyword evidence="2" id="KW-1185">Reference proteome</keyword>
<protein>
    <submittedName>
        <fullName evidence="1">Uncharacterized protein</fullName>
    </submittedName>
</protein>
<comment type="caution">
    <text evidence="1">The sequence shown here is derived from an EMBL/GenBank/DDBJ whole genome shotgun (WGS) entry which is preliminary data.</text>
</comment>
<reference evidence="1 2" key="1">
    <citation type="submission" date="2015-07" db="EMBL/GenBank/DDBJ databases">
        <title>Draft genome of Bellilinea caldifistulae DSM 17877.</title>
        <authorList>
            <person name="Hemp J."/>
            <person name="Ward L.M."/>
            <person name="Pace L.A."/>
            <person name="Fischer W.W."/>
        </authorList>
    </citation>
    <scope>NUCLEOTIDE SEQUENCE [LARGE SCALE GENOMIC DNA]</scope>
    <source>
        <strain evidence="1 2">GOMI-1</strain>
    </source>
</reference>
<dbReference type="STRING" id="360411.AC812_07030"/>
<evidence type="ECO:0000313" key="2">
    <source>
        <dbReference type="Proteomes" id="UP000050514"/>
    </source>
</evidence>
<gene>
    <name evidence="1" type="ORF">AC812_07030</name>
</gene>
<dbReference type="EMBL" id="LGHJ01000012">
    <property type="protein sequence ID" value="KPL76397.1"/>
    <property type="molecule type" value="Genomic_DNA"/>
</dbReference>
<sequence length="85" mass="9816">MNIGMLWFDNDQKTDLSSKIKRAADYYEKKYGVRPDVCFVHPSMVNEDTLQRNGILIKTNRRILPNHFWLGVQDQSVKSLSSLSG</sequence>
<name>A0A0P6X1R5_9CHLR</name>